<reference evidence="2 3" key="1">
    <citation type="submission" date="2019-09" db="EMBL/GenBank/DDBJ databases">
        <title>Bird 10,000 Genomes (B10K) Project - Family phase.</title>
        <authorList>
            <person name="Zhang G."/>
        </authorList>
    </citation>
    <scope>NUCLEOTIDE SEQUENCE [LARGE SCALE GENOMIC DNA]</scope>
    <source>
        <strain evidence="2">B10K-DU-029-52</strain>
    </source>
</reference>
<dbReference type="InterPro" id="IPR038820">
    <property type="entry name" value="CCDC171"/>
</dbReference>
<feature type="non-terminal residue" evidence="2">
    <location>
        <position position="298"/>
    </location>
</feature>
<gene>
    <name evidence="2" type="primary">Ccdc171_2</name>
    <name evidence="2" type="ORF">ORISOL_R01239</name>
</gene>
<protein>
    <submittedName>
        <fullName evidence="2">CC171 protein</fullName>
    </submittedName>
</protein>
<accession>A0A7K6DRP0</accession>
<dbReference type="Proteomes" id="UP000571324">
    <property type="component" value="Unassembled WGS sequence"/>
</dbReference>
<dbReference type="EMBL" id="VZRL01006439">
    <property type="protein sequence ID" value="NWV29080.1"/>
    <property type="molecule type" value="Genomic_DNA"/>
</dbReference>
<sequence>LEGLSGTEFCALLHENVQGLIINFHKANEKIAYLEHICKQKTDTMRDLQQSHDEAYRKVTEQLATQEHCWQKEKKFLEMQYSNLLEEAQARAKECEDTAQKNRQKMSGLEKSYERLTQENINTKNTLANIQKERSSLLAACALLAGALFPLYIRLCAISSQRDLLQDLVNHHELVNQKVGTIVRALPANVESNPDGARQRQRRAKGLVFVFRRDVIAVLTVNRLKILARSSCSLFVWSKGLRGSLGIQVCVGESRGRRNVSRFEEQGVDCVEALDWLTSSNLHAAIISSISELQDVLN</sequence>
<dbReference type="OrthoDB" id="287623at2759"/>
<evidence type="ECO:0000313" key="3">
    <source>
        <dbReference type="Proteomes" id="UP000571324"/>
    </source>
</evidence>
<feature type="non-terminal residue" evidence="2">
    <location>
        <position position="1"/>
    </location>
</feature>
<dbReference type="PANTHER" id="PTHR47899">
    <property type="entry name" value="COILED-COIL DOMAIN-CONTAINING PROTEIN 171"/>
    <property type="match status" value="1"/>
</dbReference>
<proteinExistence type="predicted"/>
<organism evidence="2 3">
    <name type="scientific">Origma solitaria</name>
    <dbReference type="NCBI Taxonomy" id="720586"/>
    <lineage>
        <taxon>Eukaryota</taxon>
        <taxon>Metazoa</taxon>
        <taxon>Chordata</taxon>
        <taxon>Craniata</taxon>
        <taxon>Vertebrata</taxon>
        <taxon>Euteleostomi</taxon>
        <taxon>Archelosauria</taxon>
        <taxon>Archosauria</taxon>
        <taxon>Dinosauria</taxon>
        <taxon>Saurischia</taxon>
        <taxon>Theropoda</taxon>
        <taxon>Coelurosauria</taxon>
        <taxon>Aves</taxon>
        <taxon>Neognathae</taxon>
        <taxon>Neoaves</taxon>
        <taxon>Telluraves</taxon>
        <taxon>Australaves</taxon>
        <taxon>Passeriformes</taxon>
        <taxon>Meliphagoidea</taxon>
        <taxon>Acanthizidae</taxon>
        <taxon>Origma</taxon>
    </lineage>
</organism>
<dbReference type="AlphaFoldDB" id="A0A7K6DRP0"/>
<keyword evidence="1" id="KW-0175">Coiled coil</keyword>
<feature type="coiled-coil region" evidence="1">
    <location>
        <begin position="78"/>
        <end position="133"/>
    </location>
</feature>
<evidence type="ECO:0000313" key="2">
    <source>
        <dbReference type="EMBL" id="NWV29080.1"/>
    </source>
</evidence>
<dbReference type="PANTHER" id="PTHR47899:SF1">
    <property type="entry name" value="COILED-COIL DOMAIN-CONTAINING PROTEIN 171"/>
    <property type="match status" value="1"/>
</dbReference>
<keyword evidence="3" id="KW-1185">Reference proteome</keyword>
<comment type="caution">
    <text evidence="2">The sequence shown here is derived from an EMBL/GenBank/DDBJ whole genome shotgun (WGS) entry which is preliminary data.</text>
</comment>
<name>A0A7K6DRP0_9PASS</name>
<evidence type="ECO:0000256" key="1">
    <source>
        <dbReference type="SAM" id="Coils"/>
    </source>
</evidence>